<feature type="binding site" evidence="9">
    <location>
        <position position="165"/>
    </location>
    <ligand>
        <name>1-deoxy-D-xylulose 5-phosphate</name>
        <dbReference type="ChEBI" id="CHEBI:57792"/>
    </ligand>
</feature>
<feature type="binding site" evidence="9">
    <location>
        <position position="139"/>
    </location>
    <ligand>
        <name>NADPH</name>
        <dbReference type="ChEBI" id="CHEBI:57783"/>
    </ligand>
</feature>
<feature type="domain" description="1-deoxy-D-xylulose 5-phosphate reductoisomerase C-terminal" evidence="11">
    <location>
        <begin position="159"/>
        <end position="242"/>
    </location>
</feature>
<evidence type="ECO:0000256" key="8">
    <source>
        <dbReference type="ARBA" id="ARBA00048543"/>
    </source>
</evidence>
<dbReference type="GO" id="GO:0030604">
    <property type="term" value="F:1-deoxy-D-xylulose-5-phosphate reductoisomerase activity"/>
    <property type="evidence" value="ECO:0007669"/>
    <property type="project" value="UniProtKB-UniRule"/>
</dbReference>
<evidence type="ECO:0000256" key="9">
    <source>
        <dbReference type="HAMAP-Rule" id="MF_00183"/>
    </source>
</evidence>
<name>A0A1H3H315_9BACT</name>
<dbReference type="InterPro" id="IPR003821">
    <property type="entry name" value="DXP_reductoisomerase"/>
</dbReference>
<feature type="binding site" evidence="9">
    <location>
        <position position="137"/>
    </location>
    <ligand>
        <name>NADPH</name>
        <dbReference type="ChEBI" id="CHEBI:57783"/>
    </ligand>
</feature>
<dbReference type="Pfam" id="PF13288">
    <property type="entry name" value="DXPR_C"/>
    <property type="match status" value="1"/>
</dbReference>
<dbReference type="NCBIfam" id="NF009114">
    <property type="entry name" value="PRK12464.1"/>
    <property type="match status" value="1"/>
</dbReference>
<keyword evidence="7 9" id="KW-0414">Isoprene biosynthesis</keyword>
<dbReference type="STRING" id="651662.SAMN04488069_105257"/>
<dbReference type="SUPFAM" id="SSF69055">
    <property type="entry name" value="1-deoxy-D-xylulose-5-phosphate reductoisomerase, C-terminal domain"/>
    <property type="match status" value="1"/>
</dbReference>
<sequence>MGYPNSTPPMLPEIPKRVALLGSTGSIGTQALDVLRAQPGRFVVSALSAQSNTDLLVAQAREFRPAAVVIGDETKYAQVREALANQPETEVLAGAEALAEVAGRPDTDVVLTAMVGYAGLLPTVAAIKAGHDIALANKETLVVAGQLITELVREHGVKLLPVDSEHSAIFQCLVGEEQNPIEKIILTASGGPFRGRSRAQLAQVTRAQALKHPNWDMGAKITIDSASLMNKGLEVIEAKWLFGLRNEQVEVIVHPQSIIHSLVQFEDGSLKAQLGLPDMKLPIQYALGYPQRLPNEFPRFSFLDYPQLTFEAADTTAFRNLGLAFEAMRRGGNAPCILNAANEIAVAAFLRDEIGFLQMSEVVETSLARVSYLAAPTLADYVATDQETRRVATELLQTARA</sequence>
<dbReference type="InterPro" id="IPR026877">
    <property type="entry name" value="DXPR_C"/>
</dbReference>
<dbReference type="PANTHER" id="PTHR30525">
    <property type="entry name" value="1-DEOXY-D-XYLULOSE 5-PHOSPHATE REDUCTOISOMERASE"/>
    <property type="match status" value="1"/>
</dbReference>
<dbReference type="GO" id="GO:0070402">
    <property type="term" value="F:NADPH binding"/>
    <property type="evidence" value="ECO:0007669"/>
    <property type="project" value="InterPro"/>
</dbReference>
<dbReference type="Proteomes" id="UP000199249">
    <property type="component" value="Unassembled WGS sequence"/>
</dbReference>
<feature type="domain" description="DXP reductoisomerase C-terminal" evidence="12">
    <location>
        <begin position="274"/>
        <end position="390"/>
    </location>
</feature>
<feature type="binding site" evidence="9">
    <location>
        <position position="212"/>
    </location>
    <ligand>
        <name>1-deoxy-D-xylulose 5-phosphate</name>
        <dbReference type="ChEBI" id="CHEBI:57792"/>
    </ligand>
</feature>
<feature type="binding site" evidence="9">
    <location>
        <position position="225"/>
    </location>
    <ligand>
        <name>1-deoxy-D-xylulose 5-phosphate</name>
        <dbReference type="ChEBI" id="CHEBI:57792"/>
    </ligand>
</feature>
<feature type="binding site" evidence="9">
    <location>
        <position position="24"/>
    </location>
    <ligand>
        <name>NADPH</name>
        <dbReference type="ChEBI" id="CHEBI:57783"/>
    </ligand>
</feature>
<evidence type="ECO:0000259" key="10">
    <source>
        <dbReference type="Pfam" id="PF02670"/>
    </source>
</evidence>
<dbReference type="NCBIfam" id="TIGR00243">
    <property type="entry name" value="Dxr"/>
    <property type="match status" value="1"/>
</dbReference>
<dbReference type="GO" id="GO:0030145">
    <property type="term" value="F:manganese ion binding"/>
    <property type="evidence" value="ECO:0007669"/>
    <property type="project" value="TreeGrafter"/>
</dbReference>
<feature type="binding site" evidence="9">
    <location>
        <position position="52"/>
    </location>
    <ligand>
        <name>NADPH</name>
        <dbReference type="ChEBI" id="CHEBI:57783"/>
    </ligand>
</feature>
<feature type="binding site" evidence="9">
    <location>
        <position position="218"/>
    </location>
    <ligand>
        <name>NADPH</name>
        <dbReference type="ChEBI" id="CHEBI:57783"/>
    </ligand>
</feature>
<feature type="binding site" evidence="9">
    <location>
        <position position="230"/>
    </location>
    <ligand>
        <name>1-deoxy-D-xylulose 5-phosphate</name>
        <dbReference type="ChEBI" id="CHEBI:57792"/>
    </ligand>
</feature>
<dbReference type="Pfam" id="PF08436">
    <property type="entry name" value="DXP_redisom_C"/>
    <property type="match status" value="1"/>
</dbReference>
<evidence type="ECO:0000259" key="12">
    <source>
        <dbReference type="Pfam" id="PF13288"/>
    </source>
</evidence>
<evidence type="ECO:0000256" key="4">
    <source>
        <dbReference type="ARBA" id="ARBA00022857"/>
    </source>
</evidence>
<feature type="binding site" evidence="9">
    <location>
        <position position="26"/>
    </location>
    <ligand>
        <name>NADPH</name>
        <dbReference type="ChEBI" id="CHEBI:57783"/>
    </ligand>
</feature>
<dbReference type="AlphaFoldDB" id="A0A1H3H315"/>
<evidence type="ECO:0000256" key="2">
    <source>
        <dbReference type="ARBA" id="ARBA00006825"/>
    </source>
</evidence>
<feature type="binding site" evidence="9">
    <location>
        <position position="138"/>
    </location>
    <ligand>
        <name>1-deoxy-D-xylulose 5-phosphate</name>
        <dbReference type="ChEBI" id="CHEBI:57792"/>
    </ligand>
</feature>
<evidence type="ECO:0000313" key="13">
    <source>
        <dbReference type="EMBL" id="SDY09298.1"/>
    </source>
</evidence>
<keyword evidence="9" id="KW-0460">Magnesium</keyword>
<keyword evidence="13" id="KW-0413">Isomerase</keyword>
<feature type="binding site" evidence="9">
    <location>
        <position position="164"/>
    </location>
    <ligand>
        <name>1-deoxy-D-xylulose 5-phosphate</name>
        <dbReference type="ChEBI" id="CHEBI:57792"/>
    </ligand>
</feature>
<feature type="binding site" evidence="9">
    <location>
        <position position="231"/>
    </location>
    <ligand>
        <name>1-deoxy-D-xylulose 5-phosphate</name>
        <dbReference type="ChEBI" id="CHEBI:57792"/>
    </ligand>
</feature>
<dbReference type="InterPro" id="IPR013512">
    <property type="entry name" value="DXP_reductoisomerase_N"/>
</dbReference>
<dbReference type="PANTHER" id="PTHR30525:SF0">
    <property type="entry name" value="1-DEOXY-D-XYLULOSE 5-PHOSPHATE REDUCTOISOMERASE, CHLOROPLASTIC"/>
    <property type="match status" value="1"/>
</dbReference>
<dbReference type="InterPro" id="IPR013644">
    <property type="entry name" value="DXP_reductoisomerase_C"/>
</dbReference>
<feature type="binding site" evidence="9">
    <location>
        <position position="163"/>
    </location>
    <ligand>
        <name>Mn(2+)</name>
        <dbReference type="ChEBI" id="CHEBI:29035"/>
    </ligand>
</feature>
<comment type="catalytic activity">
    <reaction evidence="8">
        <text>2-C-methyl-D-erythritol 4-phosphate + NADP(+) = 1-deoxy-D-xylulose 5-phosphate + NADPH + H(+)</text>
        <dbReference type="Rhea" id="RHEA:13717"/>
        <dbReference type="ChEBI" id="CHEBI:15378"/>
        <dbReference type="ChEBI" id="CHEBI:57783"/>
        <dbReference type="ChEBI" id="CHEBI:57792"/>
        <dbReference type="ChEBI" id="CHEBI:58262"/>
        <dbReference type="ChEBI" id="CHEBI:58349"/>
        <dbReference type="EC" id="1.1.1.267"/>
    </reaction>
    <physiologicalReaction direction="right-to-left" evidence="8">
        <dbReference type="Rhea" id="RHEA:13719"/>
    </physiologicalReaction>
</comment>
<dbReference type="UniPathway" id="UPA00056">
    <property type="reaction ID" value="UER00092"/>
</dbReference>
<accession>A0A1H3H315</accession>
<dbReference type="InterPro" id="IPR036291">
    <property type="entry name" value="NAD(P)-bd_dom_sf"/>
</dbReference>
<feature type="binding site" evidence="9">
    <location>
        <position position="189"/>
    </location>
    <ligand>
        <name>1-deoxy-D-xylulose 5-phosphate</name>
        <dbReference type="ChEBI" id="CHEBI:57792"/>
    </ligand>
</feature>
<dbReference type="HAMAP" id="MF_00183">
    <property type="entry name" value="DXP_reductoisom"/>
    <property type="match status" value="1"/>
</dbReference>
<evidence type="ECO:0000256" key="5">
    <source>
        <dbReference type="ARBA" id="ARBA00023002"/>
    </source>
</evidence>
<comment type="pathway">
    <text evidence="1 9">Isoprenoid biosynthesis; isopentenyl diphosphate biosynthesis via DXP pathway; isopentenyl diphosphate from 1-deoxy-D-xylulose 5-phosphate: step 1/6.</text>
</comment>
<keyword evidence="3 9" id="KW-0479">Metal-binding</keyword>
<keyword evidence="14" id="KW-1185">Reference proteome</keyword>
<evidence type="ECO:0000256" key="1">
    <source>
        <dbReference type="ARBA" id="ARBA00005094"/>
    </source>
</evidence>
<feature type="binding site" evidence="9">
    <location>
        <position position="165"/>
    </location>
    <ligand>
        <name>Mn(2+)</name>
        <dbReference type="ChEBI" id="CHEBI:29035"/>
    </ligand>
</feature>
<evidence type="ECO:0000256" key="6">
    <source>
        <dbReference type="ARBA" id="ARBA00023211"/>
    </source>
</evidence>
<organism evidence="13 14">
    <name type="scientific">Hymenobacter psychrophilus</name>
    <dbReference type="NCBI Taxonomy" id="651662"/>
    <lineage>
        <taxon>Bacteria</taxon>
        <taxon>Pseudomonadati</taxon>
        <taxon>Bacteroidota</taxon>
        <taxon>Cytophagia</taxon>
        <taxon>Cytophagales</taxon>
        <taxon>Hymenobacteraceae</taxon>
        <taxon>Hymenobacter</taxon>
    </lineage>
</organism>
<reference evidence="14" key="1">
    <citation type="submission" date="2016-10" db="EMBL/GenBank/DDBJ databases">
        <authorList>
            <person name="Varghese N."/>
            <person name="Submissions S."/>
        </authorList>
    </citation>
    <scope>NUCLEOTIDE SEQUENCE [LARGE SCALE GENOMIC DNA]</scope>
    <source>
        <strain evidence="14">CGMCC 1.8975</strain>
    </source>
</reference>
<feature type="binding site" evidence="9">
    <location>
        <position position="234"/>
    </location>
    <ligand>
        <name>Mn(2+)</name>
        <dbReference type="ChEBI" id="CHEBI:29035"/>
    </ligand>
</feature>
<proteinExistence type="inferred from homology"/>
<dbReference type="GO" id="GO:0016853">
    <property type="term" value="F:isomerase activity"/>
    <property type="evidence" value="ECO:0007669"/>
    <property type="project" value="UniProtKB-KW"/>
</dbReference>
<evidence type="ECO:0000256" key="7">
    <source>
        <dbReference type="ARBA" id="ARBA00023229"/>
    </source>
</evidence>
<evidence type="ECO:0000313" key="14">
    <source>
        <dbReference type="Proteomes" id="UP000199249"/>
    </source>
</evidence>
<dbReference type="Pfam" id="PF02670">
    <property type="entry name" value="DXP_reductoisom"/>
    <property type="match status" value="1"/>
</dbReference>
<evidence type="ECO:0000256" key="3">
    <source>
        <dbReference type="ARBA" id="ARBA00022723"/>
    </source>
</evidence>
<comment type="function">
    <text evidence="9">Catalyzes the NADPH-dependent rearrangement and reduction of 1-deoxy-D-xylulose-5-phosphate (DXP) to 2-C-methyl-D-erythritol 4-phosphate (MEP).</text>
</comment>
<dbReference type="InterPro" id="IPR036169">
    <property type="entry name" value="DXPR_C_sf"/>
</dbReference>
<feature type="binding site" evidence="9">
    <location>
        <position position="27"/>
    </location>
    <ligand>
        <name>NADPH</name>
        <dbReference type="ChEBI" id="CHEBI:57783"/>
    </ligand>
</feature>
<evidence type="ECO:0000259" key="11">
    <source>
        <dbReference type="Pfam" id="PF08436"/>
    </source>
</evidence>
<keyword evidence="6 9" id="KW-0464">Manganese</keyword>
<comment type="caution">
    <text evidence="9">Lacks conserved residue(s) required for the propagation of feature annotation.</text>
</comment>
<feature type="binding site" evidence="9">
    <location>
        <position position="25"/>
    </location>
    <ligand>
        <name>NADPH</name>
        <dbReference type="ChEBI" id="CHEBI:57783"/>
    </ligand>
</feature>
<dbReference type="FunFam" id="3.40.50.720:FF:000045">
    <property type="entry name" value="1-deoxy-D-xylulose 5-phosphate reductoisomerase"/>
    <property type="match status" value="1"/>
</dbReference>
<comment type="similarity">
    <text evidence="2 9">Belongs to the DXR family.</text>
</comment>
<keyword evidence="4 9" id="KW-0521">NADP</keyword>
<keyword evidence="5 9" id="KW-0560">Oxidoreductase</keyword>
<comment type="cofactor">
    <cofactor evidence="9">
        <name>Mg(2+)</name>
        <dbReference type="ChEBI" id="CHEBI:18420"/>
    </cofactor>
    <cofactor evidence="9">
        <name>Mn(2+)</name>
        <dbReference type="ChEBI" id="CHEBI:29035"/>
    </cofactor>
</comment>
<dbReference type="Gene3D" id="1.10.1740.10">
    <property type="match status" value="1"/>
</dbReference>
<dbReference type="EMBL" id="FNOV01000005">
    <property type="protein sequence ID" value="SDY09298.1"/>
    <property type="molecule type" value="Genomic_DNA"/>
</dbReference>
<feature type="domain" description="1-deoxy-D-xylulose 5-phosphate reductoisomerase N-terminal" evidence="10">
    <location>
        <begin position="18"/>
        <end position="145"/>
    </location>
</feature>
<dbReference type="PIRSF" id="PIRSF006205">
    <property type="entry name" value="Dxp_reductismrs"/>
    <property type="match status" value="1"/>
</dbReference>
<dbReference type="GO" id="GO:0051484">
    <property type="term" value="P:isopentenyl diphosphate biosynthetic process, methylerythritol 4-phosphate pathway involved in terpenoid biosynthetic process"/>
    <property type="evidence" value="ECO:0007669"/>
    <property type="project" value="UniProtKB-ARBA"/>
</dbReference>
<dbReference type="SUPFAM" id="SSF55347">
    <property type="entry name" value="Glyceraldehyde-3-phosphate dehydrogenase-like, C-terminal domain"/>
    <property type="match status" value="1"/>
</dbReference>
<gene>
    <name evidence="9" type="primary">dxr</name>
    <name evidence="13" type="ORF">SAMN04488069_105257</name>
</gene>
<dbReference type="SUPFAM" id="SSF51735">
    <property type="entry name" value="NAD(P)-binding Rossmann-fold domains"/>
    <property type="match status" value="1"/>
</dbReference>
<dbReference type="Gene3D" id="3.40.50.720">
    <property type="entry name" value="NAD(P)-binding Rossmann-like Domain"/>
    <property type="match status" value="1"/>
</dbReference>
<feature type="binding site" evidence="9">
    <location>
        <position position="234"/>
    </location>
    <ligand>
        <name>1-deoxy-D-xylulose 5-phosphate</name>
        <dbReference type="ChEBI" id="CHEBI:57792"/>
    </ligand>
</feature>
<dbReference type="EC" id="1.1.1.267" evidence="9"/>
<protein>
    <recommendedName>
        <fullName evidence="9">1-deoxy-D-xylulose 5-phosphate reductoisomerase</fullName>
        <shortName evidence="9">DXP reductoisomerase</shortName>
        <ecNumber evidence="9">1.1.1.267</ecNumber>
    </recommendedName>
    <alternativeName>
        <fullName evidence="9">1-deoxyxylulose-5-phosphate reductoisomerase</fullName>
    </alternativeName>
    <alternativeName>
        <fullName evidence="9">2-C-methyl-D-erythritol 4-phosphate synthase</fullName>
    </alternativeName>
</protein>